<evidence type="ECO:0000256" key="11">
    <source>
        <dbReference type="ARBA" id="ARBA00023187"/>
    </source>
</evidence>
<dbReference type="EMBL" id="JALJOQ010000089">
    <property type="protein sequence ID" value="KAK9799402.1"/>
    <property type="molecule type" value="Genomic_DNA"/>
</dbReference>
<evidence type="ECO:0000313" key="15">
    <source>
        <dbReference type="EMBL" id="KAK9799402.1"/>
    </source>
</evidence>
<evidence type="ECO:0000256" key="7">
    <source>
        <dbReference type="ARBA" id="ARBA00022816"/>
    </source>
</evidence>
<dbReference type="Pfam" id="PF09405">
    <property type="entry name" value="Btz"/>
    <property type="match status" value="1"/>
</dbReference>
<keyword evidence="7" id="KW-0509">mRNA transport</keyword>
<feature type="compositionally biased region" description="Basic and acidic residues" evidence="13">
    <location>
        <begin position="106"/>
        <end position="123"/>
    </location>
</feature>
<comment type="caution">
    <text evidence="15">The sequence shown here is derived from an EMBL/GenBank/DDBJ whole genome shotgun (WGS) entry which is preliminary data.</text>
</comment>
<keyword evidence="5" id="KW-0963">Cytoplasm</keyword>
<accession>A0AAW1P0E3</accession>
<dbReference type="InterPro" id="IPR044796">
    <property type="entry name" value="MLN51_plant"/>
</dbReference>
<dbReference type="GO" id="GO:0006417">
    <property type="term" value="P:regulation of translation"/>
    <property type="evidence" value="ECO:0007669"/>
    <property type="project" value="UniProtKB-KW"/>
</dbReference>
<sequence length="423" mass="45603">MASRRRDYASDDEDRSSQEEGEVEFSDSSDGESEDDRQAPARSSDRSTQSKERALLRDDSGAGAQHTGKDWASGESAADSASVEEGEVHQEVDRHHQEPAGNSHAEASRGAESRAFQPKKELQPFEVPTKGHFWLHDDRFDAGDPGRPTVSRRQKKLWDPTDDEKWQHDKFESLSRPPEEDDYMGFLAKGRDRRGGDRQGGRYGDDNQYGGQQPPGFDRNRGDNPNTMPVGRRAGNRQHDNFGGVAPDVDAVTELMAAAGFGEPNGSAGGNANDWDAEWPAAGAQPGTGEYLVAKGNARKQQPRHQQQQQASAQTRLSVSAKDYQPTSSSEQTNGYSSRATASATPNPGAVPFVPLGGQGASRGAESSGPLVVEGFPVVQSSGKFLQGQPVAPPYYQQQSFIPGPMQQSLAAPAAPLPNTAEC</sequence>
<feature type="compositionally biased region" description="Basic and acidic residues" evidence="13">
    <location>
        <begin position="36"/>
        <end position="60"/>
    </location>
</feature>
<feature type="region of interest" description="Disordered" evidence="13">
    <location>
        <begin position="260"/>
        <end position="368"/>
    </location>
</feature>
<feature type="compositionally biased region" description="Basic and acidic residues" evidence="13">
    <location>
        <begin position="156"/>
        <end position="173"/>
    </location>
</feature>
<keyword evidence="16" id="KW-1185">Reference proteome</keyword>
<dbReference type="GO" id="GO:0003729">
    <property type="term" value="F:mRNA binding"/>
    <property type="evidence" value="ECO:0007669"/>
    <property type="project" value="InterPro"/>
</dbReference>
<dbReference type="GO" id="GO:0008380">
    <property type="term" value="P:RNA splicing"/>
    <property type="evidence" value="ECO:0007669"/>
    <property type="project" value="UniProtKB-KW"/>
</dbReference>
<evidence type="ECO:0000256" key="3">
    <source>
        <dbReference type="ARBA" id="ARBA00009548"/>
    </source>
</evidence>
<keyword evidence="4" id="KW-0813">Transport</keyword>
<evidence type="ECO:0000256" key="1">
    <source>
        <dbReference type="ARBA" id="ARBA00004123"/>
    </source>
</evidence>
<dbReference type="PANTHER" id="PTHR46837:SF5">
    <property type="entry name" value="PROTEIN MLN51 HOMOLOG"/>
    <property type="match status" value="1"/>
</dbReference>
<protein>
    <recommendedName>
        <fullName evidence="14">Btz domain-containing protein</fullName>
    </recommendedName>
</protein>
<feature type="region of interest" description="Disordered" evidence="13">
    <location>
        <begin position="1"/>
        <end position="246"/>
    </location>
</feature>
<feature type="compositionally biased region" description="Basic and acidic residues" evidence="13">
    <location>
        <begin position="134"/>
        <end position="144"/>
    </location>
</feature>
<comment type="subcellular location">
    <subcellularLocation>
        <location evidence="2">Cytoplasm</location>
    </subcellularLocation>
    <subcellularLocation>
        <location evidence="1">Nucleus</location>
    </subcellularLocation>
</comment>
<evidence type="ECO:0000256" key="6">
    <source>
        <dbReference type="ARBA" id="ARBA00022664"/>
    </source>
</evidence>
<gene>
    <name evidence="15" type="ORF">WJX73_002581</name>
</gene>
<dbReference type="GO" id="GO:0005737">
    <property type="term" value="C:cytoplasm"/>
    <property type="evidence" value="ECO:0007669"/>
    <property type="project" value="UniProtKB-SubCell"/>
</dbReference>
<dbReference type="Proteomes" id="UP001465755">
    <property type="component" value="Unassembled WGS sequence"/>
</dbReference>
<name>A0AAW1P0E3_9CHLO</name>
<feature type="domain" description="Btz" evidence="14">
    <location>
        <begin position="88"/>
        <end position="181"/>
    </location>
</feature>
<feature type="compositionally biased region" description="Acidic residues" evidence="13">
    <location>
        <begin position="10"/>
        <end position="35"/>
    </location>
</feature>
<dbReference type="AlphaFoldDB" id="A0AAW1P0E3"/>
<evidence type="ECO:0000256" key="2">
    <source>
        <dbReference type="ARBA" id="ARBA00004496"/>
    </source>
</evidence>
<proteinExistence type="inferred from homology"/>
<evidence type="ECO:0000313" key="16">
    <source>
        <dbReference type="Proteomes" id="UP001465755"/>
    </source>
</evidence>
<keyword evidence="8" id="KW-0810">Translation regulation</keyword>
<keyword evidence="10" id="KW-0866">Nonsense-mediated mRNA decay</keyword>
<feature type="compositionally biased region" description="Basic and acidic residues" evidence="13">
    <location>
        <begin position="86"/>
        <end position="98"/>
    </location>
</feature>
<comment type="similarity">
    <text evidence="3">Belongs to the CASC3 family.</text>
</comment>
<keyword evidence="11" id="KW-0508">mRNA splicing</keyword>
<keyword evidence="6" id="KW-0507">mRNA processing</keyword>
<evidence type="ECO:0000256" key="9">
    <source>
        <dbReference type="ARBA" id="ARBA00022884"/>
    </source>
</evidence>
<evidence type="ECO:0000256" key="8">
    <source>
        <dbReference type="ARBA" id="ARBA00022845"/>
    </source>
</evidence>
<dbReference type="PANTHER" id="PTHR46837">
    <property type="entry name" value="PROTEIN MLN51 HOMOLOG"/>
    <property type="match status" value="1"/>
</dbReference>
<dbReference type="GO" id="GO:0000184">
    <property type="term" value="P:nuclear-transcribed mRNA catabolic process, nonsense-mediated decay"/>
    <property type="evidence" value="ECO:0007669"/>
    <property type="project" value="UniProtKB-KW"/>
</dbReference>
<evidence type="ECO:0000256" key="10">
    <source>
        <dbReference type="ARBA" id="ARBA00023161"/>
    </source>
</evidence>
<dbReference type="GO" id="GO:0006397">
    <property type="term" value="P:mRNA processing"/>
    <property type="evidence" value="ECO:0007669"/>
    <property type="project" value="UniProtKB-KW"/>
</dbReference>
<feature type="compositionally biased region" description="Basic and acidic residues" evidence="13">
    <location>
        <begin position="189"/>
        <end position="205"/>
    </location>
</feature>
<dbReference type="GO" id="GO:0051028">
    <property type="term" value="P:mRNA transport"/>
    <property type="evidence" value="ECO:0007669"/>
    <property type="project" value="UniProtKB-KW"/>
</dbReference>
<reference evidence="15 16" key="1">
    <citation type="journal article" date="2024" name="Nat. Commun.">
        <title>Phylogenomics reveals the evolutionary origins of lichenization in chlorophyte algae.</title>
        <authorList>
            <person name="Puginier C."/>
            <person name="Libourel C."/>
            <person name="Otte J."/>
            <person name="Skaloud P."/>
            <person name="Haon M."/>
            <person name="Grisel S."/>
            <person name="Petersen M."/>
            <person name="Berrin J.G."/>
            <person name="Delaux P.M."/>
            <person name="Dal Grande F."/>
            <person name="Keller J."/>
        </authorList>
    </citation>
    <scope>NUCLEOTIDE SEQUENCE [LARGE SCALE GENOMIC DNA]</scope>
    <source>
        <strain evidence="15 16">SAG 2036</strain>
    </source>
</reference>
<organism evidence="15 16">
    <name type="scientific">Symbiochloris irregularis</name>
    <dbReference type="NCBI Taxonomy" id="706552"/>
    <lineage>
        <taxon>Eukaryota</taxon>
        <taxon>Viridiplantae</taxon>
        <taxon>Chlorophyta</taxon>
        <taxon>core chlorophytes</taxon>
        <taxon>Trebouxiophyceae</taxon>
        <taxon>Trebouxiales</taxon>
        <taxon>Trebouxiaceae</taxon>
        <taxon>Symbiochloris</taxon>
    </lineage>
</organism>
<evidence type="ECO:0000256" key="4">
    <source>
        <dbReference type="ARBA" id="ARBA00022448"/>
    </source>
</evidence>
<dbReference type="InterPro" id="IPR018545">
    <property type="entry name" value="Btz_dom"/>
</dbReference>
<feature type="compositionally biased region" description="Polar residues" evidence="13">
    <location>
        <begin position="325"/>
        <end position="346"/>
    </location>
</feature>
<keyword evidence="9" id="KW-0694">RNA-binding</keyword>
<evidence type="ECO:0000256" key="12">
    <source>
        <dbReference type="ARBA" id="ARBA00023242"/>
    </source>
</evidence>
<keyword evidence="12" id="KW-0539">Nucleus</keyword>
<evidence type="ECO:0000256" key="13">
    <source>
        <dbReference type="SAM" id="MobiDB-lite"/>
    </source>
</evidence>
<feature type="compositionally biased region" description="Low complexity" evidence="13">
    <location>
        <begin position="304"/>
        <end position="316"/>
    </location>
</feature>
<evidence type="ECO:0000259" key="14">
    <source>
        <dbReference type="Pfam" id="PF09405"/>
    </source>
</evidence>
<dbReference type="GO" id="GO:0035145">
    <property type="term" value="C:exon-exon junction complex"/>
    <property type="evidence" value="ECO:0007669"/>
    <property type="project" value="InterPro"/>
</dbReference>
<evidence type="ECO:0000256" key="5">
    <source>
        <dbReference type="ARBA" id="ARBA00022490"/>
    </source>
</evidence>